<keyword evidence="2" id="KW-1133">Transmembrane helix</keyword>
<feature type="compositionally biased region" description="Low complexity" evidence="1">
    <location>
        <begin position="227"/>
        <end position="238"/>
    </location>
</feature>
<evidence type="ECO:0000313" key="4">
    <source>
        <dbReference type="EMBL" id="GAA1748654.1"/>
    </source>
</evidence>
<dbReference type="RefSeq" id="WP_344079167.1">
    <property type="nucleotide sequence ID" value="NZ_BAAALS010000007.1"/>
</dbReference>
<feature type="transmembrane region" description="Helical" evidence="2">
    <location>
        <begin position="203"/>
        <end position="222"/>
    </location>
</feature>
<dbReference type="InterPro" id="IPR027383">
    <property type="entry name" value="Znf_put"/>
</dbReference>
<accession>A0ABN2K794</accession>
<gene>
    <name evidence="4" type="ORF">GCM10009681_19880</name>
</gene>
<keyword evidence="2" id="KW-0812">Transmembrane</keyword>
<sequence length="276" mass="28393">MGCEDFREALSARLDGEAEPVGAAVTDAHLAGCPDCAAWYDAAAGVTRLARLRVAEPEPVLSATALAAVLDAVPPPSRGKRLRLFGPADAERRRRRATVLWRLLGCLGAAQFLLGVAQIGSASAGHVHAGGSIGGGVAAGVTAGHLWHESAAWNVAIGAAFGWIALRRLRPAGSLPILTAFLAVLALVSIGDALGGKVAWTRLASHGVLVAGYLILLGLGRLDAEGRPPGARAGGTPRWRVQFDEPSDGTPPAALLRLPTRRTPPPATAEATRHAA</sequence>
<feature type="transmembrane region" description="Helical" evidence="2">
    <location>
        <begin position="150"/>
        <end position="166"/>
    </location>
</feature>
<name>A0ABN2K794_9ACTN</name>
<feature type="transmembrane region" description="Helical" evidence="2">
    <location>
        <begin position="99"/>
        <end position="119"/>
    </location>
</feature>
<reference evidence="4 5" key="1">
    <citation type="journal article" date="2019" name="Int. J. Syst. Evol. Microbiol.">
        <title>The Global Catalogue of Microorganisms (GCM) 10K type strain sequencing project: providing services to taxonomists for standard genome sequencing and annotation.</title>
        <authorList>
            <consortium name="The Broad Institute Genomics Platform"/>
            <consortium name="The Broad Institute Genome Sequencing Center for Infectious Disease"/>
            <person name="Wu L."/>
            <person name="Ma J."/>
        </authorList>
    </citation>
    <scope>NUCLEOTIDE SEQUENCE [LARGE SCALE GENOMIC DNA]</scope>
    <source>
        <strain evidence="4 5">JCM 13249</strain>
    </source>
</reference>
<proteinExistence type="predicted"/>
<keyword evidence="5" id="KW-1185">Reference proteome</keyword>
<comment type="caution">
    <text evidence="4">The sequence shown here is derived from an EMBL/GenBank/DDBJ whole genome shotgun (WGS) entry which is preliminary data.</text>
</comment>
<evidence type="ECO:0000259" key="3">
    <source>
        <dbReference type="Pfam" id="PF13490"/>
    </source>
</evidence>
<dbReference type="Pfam" id="PF13490">
    <property type="entry name" value="zf-HC2"/>
    <property type="match status" value="1"/>
</dbReference>
<evidence type="ECO:0000256" key="1">
    <source>
        <dbReference type="SAM" id="MobiDB-lite"/>
    </source>
</evidence>
<feature type="transmembrane region" description="Helical" evidence="2">
    <location>
        <begin position="173"/>
        <end position="191"/>
    </location>
</feature>
<dbReference type="EMBL" id="BAAALS010000007">
    <property type="protein sequence ID" value="GAA1748654.1"/>
    <property type="molecule type" value="Genomic_DNA"/>
</dbReference>
<evidence type="ECO:0000313" key="5">
    <source>
        <dbReference type="Proteomes" id="UP001500655"/>
    </source>
</evidence>
<feature type="domain" description="Putative zinc-finger" evidence="3">
    <location>
        <begin position="3"/>
        <end position="37"/>
    </location>
</feature>
<evidence type="ECO:0000256" key="2">
    <source>
        <dbReference type="SAM" id="Phobius"/>
    </source>
</evidence>
<organism evidence="4 5">
    <name type="scientific">Luedemannella helvata</name>
    <dbReference type="NCBI Taxonomy" id="349315"/>
    <lineage>
        <taxon>Bacteria</taxon>
        <taxon>Bacillati</taxon>
        <taxon>Actinomycetota</taxon>
        <taxon>Actinomycetes</taxon>
        <taxon>Micromonosporales</taxon>
        <taxon>Micromonosporaceae</taxon>
        <taxon>Luedemannella</taxon>
    </lineage>
</organism>
<dbReference type="Proteomes" id="UP001500655">
    <property type="component" value="Unassembled WGS sequence"/>
</dbReference>
<keyword evidence="2" id="KW-0472">Membrane</keyword>
<feature type="region of interest" description="Disordered" evidence="1">
    <location>
        <begin position="227"/>
        <end position="276"/>
    </location>
</feature>
<protein>
    <submittedName>
        <fullName evidence="4">Zf-HC2 domain-containing protein</fullName>
    </submittedName>
</protein>